<sequence length="288" mass="32929">MRMNNMMKEKLPLLISVPHGGTVIPPEIQTACLLNEKDIVLDGDTWTKTLYDFKDLVEEYHEMDIARIAVDLNRHQHDLPPENADGVVKTSTVDGEKVWETPGGLSELEREKLIQTYYLPYHHALEKAADNPQVKLAMDCHTMLDYGPSPTATGWEYRPLFCIGNRGTVTGGQGEETLTASPEVMTRLRELLEKEFESFREDAGIRELVTMNTPFKGGYITRHHGNLGKLPWIQLEINRKLYLPEPSLITVQPSDLDRLKLQEFRDRLYHVFSELVKDISPFRGKEAL</sequence>
<dbReference type="EMBL" id="PDOD01000004">
    <property type="protein sequence ID" value="PYZ92242.1"/>
    <property type="molecule type" value="Genomic_DNA"/>
</dbReference>
<dbReference type="GO" id="GO:0016787">
    <property type="term" value="F:hydrolase activity"/>
    <property type="evidence" value="ECO:0007669"/>
    <property type="project" value="UniProtKB-KW"/>
</dbReference>
<name>A0A323T8Z9_9BACI</name>
<dbReference type="InterPro" id="IPR007709">
    <property type="entry name" value="N-FG_amidohydro"/>
</dbReference>
<accession>A0A323T8Z9</accession>
<keyword evidence="1" id="KW-0378">Hydrolase</keyword>
<dbReference type="SUPFAM" id="SSF53187">
    <property type="entry name" value="Zn-dependent exopeptidases"/>
    <property type="match status" value="1"/>
</dbReference>
<keyword evidence="2" id="KW-1185">Reference proteome</keyword>
<dbReference type="AlphaFoldDB" id="A0A323T8Z9"/>
<comment type="caution">
    <text evidence="1">The sequence shown here is derived from an EMBL/GenBank/DDBJ whole genome shotgun (WGS) entry which is preliminary data.</text>
</comment>
<reference evidence="1 2" key="1">
    <citation type="submission" date="2017-10" db="EMBL/GenBank/DDBJ databases">
        <title>Bacillus sp. nov., a halophilic bacterium isolated from a Keqin Lake.</title>
        <authorList>
            <person name="Wang H."/>
        </authorList>
    </citation>
    <scope>NUCLEOTIDE SEQUENCE [LARGE SCALE GENOMIC DNA]</scope>
    <source>
        <strain evidence="1 2">KQ-12</strain>
    </source>
</reference>
<dbReference type="Proteomes" id="UP000248214">
    <property type="component" value="Unassembled WGS sequence"/>
</dbReference>
<evidence type="ECO:0000313" key="2">
    <source>
        <dbReference type="Proteomes" id="UP000248214"/>
    </source>
</evidence>
<dbReference type="Pfam" id="PF05013">
    <property type="entry name" value="FGase"/>
    <property type="match status" value="1"/>
</dbReference>
<organism evidence="1 2">
    <name type="scientific">Salipaludibacillus keqinensis</name>
    <dbReference type="NCBI Taxonomy" id="2045207"/>
    <lineage>
        <taxon>Bacteria</taxon>
        <taxon>Bacillati</taxon>
        <taxon>Bacillota</taxon>
        <taxon>Bacilli</taxon>
        <taxon>Bacillales</taxon>
        <taxon>Bacillaceae</taxon>
    </lineage>
</organism>
<protein>
    <submittedName>
        <fullName evidence="1">N-formylglutamate amidohydrolase</fullName>
    </submittedName>
</protein>
<dbReference type="OrthoDB" id="8716700at2"/>
<dbReference type="Gene3D" id="3.40.630.40">
    <property type="entry name" value="Zn-dependent exopeptidases"/>
    <property type="match status" value="1"/>
</dbReference>
<proteinExistence type="predicted"/>
<gene>
    <name evidence="1" type="ORF">CR194_15500</name>
</gene>
<evidence type="ECO:0000313" key="1">
    <source>
        <dbReference type="EMBL" id="PYZ92242.1"/>
    </source>
</evidence>